<sequence>MAEPGISHSSMLMAEQGSQARETEKFIFHQFSRTILLPRGLTKGLQLNQATNRCTALSATKMTM</sequence>
<dbReference type="EMBL" id="GBRH01242480">
    <property type="protein sequence ID" value="JAD55415.1"/>
    <property type="molecule type" value="Transcribed_RNA"/>
</dbReference>
<reference evidence="1" key="1">
    <citation type="submission" date="2014-09" db="EMBL/GenBank/DDBJ databases">
        <authorList>
            <person name="Magalhaes I.L.F."/>
            <person name="Oliveira U."/>
            <person name="Santos F.R."/>
            <person name="Vidigal T.H.D.A."/>
            <person name="Brescovit A.D."/>
            <person name="Santos A.J."/>
        </authorList>
    </citation>
    <scope>NUCLEOTIDE SEQUENCE</scope>
    <source>
        <tissue evidence="1">Shoot tissue taken approximately 20 cm above the soil surface</tissue>
    </source>
</reference>
<reference evidence="1" key="2">
    <citation type="journal article" date="2015" name="Data Brief">
        <title>Shoot transcriptome of the giant reed, Arundo donax.</title>
        <authorList>
            <person name="Barrero R.A."/>
            <person name="Guerrero F.D."/>
            <person name="Moolhuijzen P."/>
            <person name="Goolsby J.A."/>
            <person name="Tidwell J."/>
            <person name="Bellgard S.E."/>
            <person name="Bellgard M.I."/>
        </authorList>
    </citation>
    <scope>NUCLEOTIDE SEQUENCE</scope>
    <source>
        <tissue evidence="1">Shoot tissue taken approximately 20 cm above the soil surface</tissue>
    </source>
</reference>
<name>A0A0A9B2L0_ARUDO</name>
<organism evidence="1">
    <name type="scientific">Arundo donax</name>
    <name type="common">Giant reed</name>
    <name type="synonym">Donax arundinaceus</name>
    <dbReference type="NCBI Taxonomy" id="35708"/>
    <lineage>
        <taxon>Eukaryota</taxon>
        <taxon>Viridiplantae</taxon>
        <taxon>Streptophyta</taxon>
        <taxon>Embryophyta</taxon>
        <taxon>Tracheophyta</taxon>
        <taxon>Spermatophyta</taxon>
        <taxon>Magnoliopsida</taxon>
        <taxon>Liliopsida</taxon>
        <taxon>Poales</taxon>
        <taxon>Poaceae</taxon>
        <taxon>PACMAD clade</taxon>
        <taxon>Arundinoideae</taxon>
        <taxon>Arundineae</taxon>
        <taxon>Arundo</taxon>
    </lineage>
</organism>
<protein>
    <submittedName>
        <fullName evidence="1">Uncharacterized protein</fullName>
    </submittedName>
</protein>
<evidence type="ECO:0000313" key="1">
    <source>
        <dbReference type="EMBL" id="JAD55415.1"/>
    </source>
</evidence>
<accession>A0A0A9B2L0</accession>
<proteinExistence type="predicted"/>
<dbReference type="AlphaFoldDB" id="A0A0A9B2L0"/>